<evidence type="ECO:0000256" key="2">
    <source>
        <dbReference type="ARBA" id="ARBA00004749"/>
    </source>
</evidence>
<dbReference type="GO" id="GO:0006744">
    <property type="term" value="P:ubiquinone biosynthetic process"/>
    <property type="evidence" value="ECO:0007669"/>
    <property type="project" value="UniProtKB-UniPathway"/>
</dbReference>
<comment type="pathway">
    <text evidence="2">Cofactor biosynthesis; ubiquinone biosynthesis.</text>
</comment>
<dbReference type="NCBIfam" id="TIGR01988">
    <property type="entry name" value="Ubi-OHases"/>
    <property type="match status" value="1"/>
</dbReference>
<dbReference type="AlphaFoldDB" id="A0A6G8RX35"/>
<keyword evidence="7 10" id="KW-0503">Monooxygenase</keyword>
<dbReference type="InterPro" id="IPR002938">
    <property type="entry name" value="FAD-bd"/>
</dbReference>
<keyword evidence="6" id="KW-0560">Oxidoreductase</keyword>
<feature type="domain" description="FAD-binding" evidence="9">
    <location>
        <begin position="17"/>
        <end position="366"/>
    </location>
</feature>
<name>A0A6G8RX35_9GAMM</name>
<dbReference type="RefSeq" id="WP_166224556.1">
    <property type="nucleotide sequence ID" value="NZ_CP049801.1"/>
</dbReference>
<dbReference type="SUPFAM" id="SSF51905">
    <property type="entry name" value="FAD/NAD(P)-binding domain"/>
    <property type="match status" value="1"/>
</dbReference>
<dbReference type="InterPro" id="IPR010971">
    <property type="entry name" value="UbiH/COQ6"/>
</dbReference>
<protein>
    <submittedName>
        <fullName evidence="10">FAD-dependent monooxygenase</fullName>
    </submittedName>
</protein>
<evidence type="ECO:0000256" key="1">
    <source>
        <dbReference type="ARBA" id="ARBA00001974"/>
    </source>
</evidence>
<dbReference type="FunFam" id="3.50.50.60:FF:000021">
    <property type="entry name" value="Ubiquinone biosynthesis monooxygenase COQ6"/>
    <property type="match status" value="1"/>
</dbReference>
<sequence>MSQTDLHSASDSSKILDVVIIGGGLVGGLTALLLAQGGVQSTVLDAAPVLDENRVLEVANPRVLALSQATMHLLKTVKVWDKIARQMPYTGMQVWNKNGYGEINFGHSSEKYPSAEQSLGSMVEPSILNLAIQQQMLTTIQDYRTQVKVVRVERGVKCWIVKLADGTTLKTKLLIGADGANSFVREQAYIDLDVLDYKQAGLTCAIRTAKPHQYVARQIFLPTGPLAYLPMASLKAEEQGYWQSIVWTLPDDYADEYAALDDQAFTQLLTRESHHMLGEVLEATPRAKFPLKARAAQRYVTDGLALVGDAAHVIHPLAGQGVNIGCLDAAILCDVLLHDFKRGVWAHEQTLKRYEHTRKIQNEAMMHGMSAIGWLETTEFSPIVFARNFGLKQVDQHAVLKDAFMQQANGLSVLKDTRFAP</sequence>
<evidence type="ECO:0000256" key="5">
    <source>
        <dbReference type="ARBA" id="ARBA00022827"/>
    </source>
</evidence>
<dbReference type="PANTHER" id="PTHR43876:SF7">
    <property type="entry name" value="UBIQUINONE BIOSYNTHESIS MONOOXYGENASE COQ6, MITOCHONDRIAL"/>
    <property type="match status" value="1"/>
</dbReference>
<dbReference type="UniPathway" id="UPA00232"/>
<organism evidence="10 11">
    <name type="scientific">Acinetobacter shaoyimingii</name>
    <dbReference type="NCBI Taxonomy" id="2715164"/>
    <lineage>
        <taxon>Bacteria</taxon>
        <taxon>Pseudomonadati</taxon>
        <taxon>Pseudomonadota</taxon>
        <taxon>Gammaproteobacteria</taxon>
        <taxon>Moraxellales</taxon>
        <taxon>Moraxellaceae</taxon>
        <taxon>Acinetobacter</taxon>
    </lineage>
</organism>
<comment type="subunit">
    <text evidence="8">Component of the Ubi complex metabolon, which regroups five ubiquinone biosynthesis proteins (UbiE, UbiF, UbiG, UbiH and UbiI) and two accessory factors (UbiK and the lipid-binding protein UbiJ).</text>
</comment>
<evidence type="ECO:0000259" key="9">
    <source>
        <dbReference type="Pfam" id="PF01494"/>
    </source>
</evidence>
<keyword evidence="4" id="KW-0285">Flavoprotein</keyword>
<comment type="cofactor">
    <cofactor evidence="1">
        <name>FAD</name>
        <dbReference type="ChEBI" id="CHEBI:57692"/>
    </cofactor>
</comment>
<comment type="similarity">
    <text evidence="3">Belongs to the UbiH/COQ6 family.</text>
</comment>
<dbReference type="KEGG" id="asha:G8E00_10955"/>
<dbReference type="InterPro" id="IPR018168">
    <property type="entry name" value="Ubi_Hdrlase_CS"/>
</dbReference>
<dbReference type="Proteomes" id="UP000502297">
    <property type="component" value="Chromosome"/>
</dbReference>
<evidence type="ECO:0000256" key="3">
    <source>
        <dbReference type="ARBA" id="ARBA00005349"/>
    </source>
</evidence>
<evidence type="ECO:0000256" key="7">
    <source>
        <dbReference type="ARBA" id="ARBA00023033"/>
    </source>
</evidence>
<keyword evidence="5" id="KW-0274">FAD</keyword>
<dbReference type="GO" id="GO:0071949">
    <property type="term" value="F:FAD binding"/>
    <property type="evidence" value="ECO:0007669"/>
    <property type="project" value="InterPro"/>
</dbReference>
<evidence type="ECO:0000256" key="4">
    <source>
        <dbReference type="ARBA" id="ARBA00022630"/>
    </source>
</evidence>
<gene>
    <name evidence="10" type="ORF">G8E00_10955</name>
</gene>
<dbReference type="GO" id="GO:0019168">
    <property type="term" value="F:2-polyprenylphenol 6-hydroxylase activity"/>
    <property type="evidence" value="ECO:0007669"/>
    <property type="project" value="TreeGrafter"/>
</dbReference>
<accession>A0A6G8RX35</accession>
<dbReference type="PRINTS" id="PR00420">
    <property type="entry name" value="RNGMNOXGNASE"/>
</dbReference>
<dbReference type="Pfam" id="PF01494">
    <property type="entry name" value="FAD_binding_3"/>
    <property type="match status" value="1"/>
</dbReference>
<dbReference type="InterPro" id="IPR051205">
    <property type="entry name" value="UbiH/COQ6_monooxygenase"/>
</dbReference>
<evidence type="ECO:0000313" key="11">
    <source>
        <dbReference type="Proteomes" id="UP000502297"/>
    </source>
</evidence>
<evidence type="ECO:0000313" key="10">
    <source>
        <dbReference type="EMBL" id="QIO06435.1"/>
    </source>
</evidence>
<reference evidence="10 11" key="1">
    <citation type="submission" date="2020-03" db="EMBL/GenBank/DDBJ databases">
        <authorList>
            <person name="Zhu W."/>
        </authorList>
    </citation>
    <scope>NUCLEOTIDE SEQUENCE [LARGE SCALE GENOMIC DNA]</scope>
    <source>
        <strain evidence="10 11">323-1</strain>
    </source>
</reference>
<dbReference type="PROSITE" id="PS01304">
    <property type="entry name" value="UBIH"/>
    <property type="match status" value="1"/>
</dbReference>
<dbReference type="GO" id="GO:0110142">
    <property type="term" value="C:ubiquinone biosynthesis complex"/>
    <property type="evidence" value="ECO:0007669"/>
    <property type="project" value="UniProtKB-ARBA"/>
</dbReference>
<dbReference type="PANTHER" id="PTHR43876">
    <property type="entry name" value="UBIQUINONE BIOSYNTHESIS MONOOXYGENASE COQ6, MITOCHONDRIAL"/>
    <property type="match status" value="1"/>
</dbReference>
<evidence type="ECO:0000256" key="6">
    <source>
        <dbReference type="ARBA" id="ARBA00023002"/>
    </source>
</evidence>
<dbReference type="EMBL" id="CP049801">
    <property type="protein sequence ID" value="QIO06435.1"/>
    <property type="molecule type" value="Genomic_DNA"/>
</dbReference>
<evidence type="ECO:0000256" key="8">
    <source>
        <dbReference type="ARBA" id="ARBA00065734"/>
    </source>
</evidence>
<proteinExistence type="inferred from homology"/>
<dbReference type="InterPro" id="IPR036188">
    <property type="entry name" value="FAD/NAD-bd_sf"/>
</dbReference>
<dbReference type="Gene3D" id="3.50.50.60">
    <property type="entry name" value="FAD/NAD(P)-binding domain"/>
    <property type="match status" value="2"/>
</dbReference>
<keyword evidence="11" id="KW-1185">Reference proteome</keyword>